<dbReference type="AlphaFoldDB" id="A0A386HLI8"/>
<evidence type="ECO:0000313" key="3">
    <source>
        <dbReference type="Proteomes" id="UP000266118"/>
    </source>
</evidence>
<gene>
    <name evidence="2" type="ORF">D6B99_01355</name>
</gene>
<name>A0A386HLI8_9BACT</name>
<keyword evidence="1" id="KW-0472">Membrane</keyword>
<dbReference type="EMBL" id="CP032489">
    <property type="protein sequence ID" value="AYD46380.1"/>
    <property type="molecule type" value="Genomic_DNA"/>
</dbReference>
<keyword evidence="1" id="KW-1133">Transmembrane helix</keyword>
<dbReference type="Proteomes" id="UP000266118">
    <property type="component" value="Chromosome"/>
</dbReference>
<evidence type="ECO:0000313" key="2">
    <source>
        <dbReference type="EMBL" id="AYD46380.1"/>
    </source>
</evidence>
<accession>A0A386HLI8</accession>
<feature type="transmembrane region" description="Helical" evidence="1">
    <location>
        <begin position="12"/>
        <end position="31"/>
    </location>
</feature>
<protein>
    <submittedName>
        <fullName evidence="2">Uncharacterized protein</fullName>
    </submittedName>
</protein>
<sequence>MGLYMVYKDWLIYFKALVFKRGCFLFTYLIIRSHLSFPVLYAERKNPQLREEIESWSDTLF</sequence>
<evidence type="ECO:0000256" key="1">
    <source>
        <dbReference type="SAM" id="Phobius"/>
    </source>
</evidence>
<keyword evidence="1" id="KW-0812">Transmembrane</keyword>
<organism evidence="2 3">
    <name type="scientific">Arachidicoccus soli</name>
    <dbReference type="NCBI Taxonomy" id="2341117"/>
    <lineage>
        <taxon>Bacteria</taxon>
        <taxon>Pseudomonadati</taxon>
        <taxon>Bacteroidota</taxon>
        <taxon>Chitinophagia</taxon>
        <taxon>Chitinophagales</taxon>
        <taxon>Chitinophagaceae</taxon>
        <taxon>Arachidicoccus</taxon>
    </lineage>
</organism>
<reference evidence="2 3" key="1">
    <citation type="submission" date="2018-09" db="EMBL/GenBank/DDBJ databases">
        <title>Arachidicoccus sp. nov., a bacterium isolated from soil.</title>
        <authorList>
            <person name="Weon H.-Y."/>
            <person name="Kwon S.-W."/>
            <person name="Lee S.A."/>
        </authorList>
    </citation>
    <scope>NUCLEOTIDE SEQUENCE [LARGE SCALE GENOMIC DNA]</scope>
    <source>
        <strain evidence="2 3">KIS59-12</strain>
    </source>
</reference>
<keyword evidence="3" id="KW-1185">Reference proteome</keyword>
<dbReference type="KEGG" id="ark:D6B99_01355"/>
<proteinExistence type="predicted"/>